<dbReference type="CDD" id="cd00408">
    <property type="entry name" value="DHDPS-like"/>
    <property type="match status" value="1"/>
</dbReference>
<proteinExistence type="inferred from homology"/>
<protein>
    <submittedName>
        <fullName evidence="5">Uncharacterized protein</fullName>
    </submittedName>
</protein>
<feature type="active site" description="Schiff-base intermediate with substrate" evidence="3">
    <location>
        <position position="177"/>
    </location>
</feature>
<gene>
    <name evidence="5" type="ORF">CSOL1703_00008857</name>
</gene>
<sequence>MPTTPSLRPGVYAPILTPFQTDGTERICFESFNSNCARLGKAGAGILIGGTLGEGPFLERDERIALIKSARETLNGLKLERIPIISGVTGSSVRECISQAKDAGSAGADAIIVVAPAYFSFVYGKNKPAIKDFFTSIADQSPVPMMIYNIPFAAGGIDLDADFLVDISEHQNIAGVKLTCFNISKGYRVALHVNSAEYKARHPLPFLVLPGCTDYLLPAILGRQHGCIGGPVNLYPKLCVKIFETGKKAMETGNMELLLEAQKLQDIVTEADSVINKFGFVSIKAAMGIHVDKSFTGVFRKPLYGLEDEGAIQELRTGLAKAFEVENSL</sequence>
<keyword evidence="6" id="KW-1185">Reference proteome</keyword>
<reference evidence="6" key="1">
    <citation type="submission" date="2019-06" db="EMBL/GenBank/DDBJ databases">
        <authorList>
            <person name="Broberg M."/>
        </authorList>
    </citation>
    <scope>NUCLEOTIDE SEQUENCE [LARGE SCALE GENOMIC DNA]</scope>
</reference>
<evidence type="ECO:0000256" key="2">
    <source>
        <dbReference type="PIRNR" id="PIRNR001365"/>
    </source>
</evidence>
<evidence type="ECO:0000313" key="5">
    <source>
        <dbReference type="EMBL" id="CAH0058375.1"/>
    </source>
</evidence>
<evidence type="ECO:0000256" key="1">
    <source>
        <dbReference type="ARBA" id="ARBA00023239"/>
    </source>
</evidence>
<dbReference type="PANTHER" id="PTHR12128:SF66">
    <property type="entry name" value="4-HYDROXY-2-OXOGLUTARATE ALDOLASE, MITOCHONDRIAL"/>
    <property type="match status" value="1"/>
</dbReference>
<dbReference type="PANTHER" id="PTHR12128">
    <property type="entry name" value="DIHYDRODIPICOLINATE SYNTHASE"/>
    <property type="match status" value="1"/>
</dbReference>
<dbReference type="PRINTS" id="PR00146">
    <property type="entry name" value="DHPICSNTHASE"/>
</dbReference>
<dbReference type="Proteomes" id="UP000775872">
    <property type="component" value="Unassembled WGS sequence"/>
</dbReference>
<dbReference type="SMART" id="SM01130">
    <property type="entry name" value="DHDPS"/>
    <property type="match status" value="1"/>
</dbReference>
<evidence type="ECO:0000256" key="4">
    <source>
        <dbReference type="PIRSR" id="PIRSR001365-2"/>
    </source>
</evidence>
<evidence type="ECO:0000313" key="6">
    <source>
        <dbReference type="Proteomes" id="UP000775872"/>
    </source>
</evidence>
<dbReference type="OrthoDB" id="191315at2759"/>
<name>A0A9P0ESK1_9HYPO</name>
<dbReference type="AlphaFoldDB" id="A0A9P0ESK1"/>
<feature type="binding site" evidence="4">
    <location>
        <position position="228"/>
    </location>
    <ligand>
        <name>pyruvate</name>
        <dbReference type="ChEBI" id="CHEBI:15361"/>
    </ligand>
</feature>
<comment type="caution">
    <text evidence="5">The sequence shown here is derived from an EMBL/GenBank/DDBJ whole genome shotgun (WGS) entry which is preliminary data.</text>
</comment>
<evidence type="ECO:0000256" key="3">
    <source>
        <dbReference type="PIRSR" id="PIRSR001365-1"/>
    </source>
</evidence>
<dbReference type="Gene3D" id="3.20.20.70">
    <property type="entry name" value="Aldolase class I"/>
    <property type="match status" value="1"/>
</dbReference>
<accession>A0A9P0ESK1</accession>
<dbReference type="InterPro" id="IPR013785">
    <property type="entry name" value="Aldolase_TIM"/>
</dbReference>
<dbReference type="SUPFAM" id="SSF51569">
    <property type="entry name" value="Aldolase"/>
    <property type="match status" value="1"/>
</dbReference>
<dbReference type="PIRSF" id="PIRSF001365">
    <property type="entry name" value="DHDPS"/>
    <property type="match status" value="1"/>
</dbReference>
<comment type="similarity">
    <text evidence="2">Belongs to the DapA family.</text>
</comment>
<feature type="active site" description="Proton donor/acceptor" evidence="3">
    <location>
        <position position="148"/>
    </location>
</feature>
<dbReference type="InterPro" id="IPR002220">
    <property type="entry name" value="DapA-like"/>
</dbReference>
<organism evidence="5 6">
    <name type="scientific">Clonostachys solani</name>
    <dbReference type="NCBI Taxonomy" id="160281"/>
    <lineage>
        <taxon>Eukaryota</taxon>
        <taxon>Fungi</taxon>
        <taxon>Dikarya</taxon>
        <taxon>Ascomycota</taxon>
        <taxon>Pezizomycotina</taxon>
        <taxon>Sordariomycetes</taxon>
        <taxon>Hypocreomycetidae</taxon>
        <taxon>Hypocreales</taxon>
        <taxon>Bionectriaceae</taxon>
        <taxon>Clonostachys</taxon>
    </lineage>
</organism>
<dbReference type="Pfam" id="PF00701">
    <property type="entry name" value="DHDPS"/>
    <property type="match status" value="1"/>
</dbReference>
<keyword evidence="1 2" id="KW-0456">Lyase</keyword>
<reference evidence="5 6" key="2">
    <citation type="submission" date="2021-10" db="EMBL/GenBank/DDBJ databases">
        <authorList>
            <person name="Piombo E."/>
        </authorList>
    </citation>
    <scope>NUCLEOTIDE SEQUENCE [LARGE SCALE GENOMIC DNA]</scope>
</reference>
<dbReference type="EMBL" id="CABFOC020000082">
    <property type="protein sequence ID" value="CAH0058375.1"/>
    <property type="molecule type" value="Genomic_DNA"/>
</dbReference>
<dbReference type="GO" id="GO:0008840">
    <property type="term" value="F:4-hydroxy-tetrahydrodipicolinate synthase activity"/>
    <property type="evidence" value="ECO:0007669"/>
    <property type="project" value="TreeGrafter"/>
</dbReference>